<dbReference type="AlphaFoldDB" id="A0A8X6QF93"/>
<dbReference type="EMBL" id="BMAW01080300">
    <property type="protein sequence ID" value="GFU18937.1"/>
    <property type="molecule type" value="Genomic_DNA"/>
</dbReference>
<evidence type="ECO:0000313" key="2">
    <source>
        <dbReference type="Proteomes" id="UP000887013"/>
    </source>
</evidence>
<keyword evidence="2" id="KW-1185">Reference proteome</keyword>
<name>A0A8X6QF93_NEPPI</name>
<sequence>MSGSKVTIVIDRDAFRRDDLSEIPDPCEWLLLLEEFPWEVVHKPGQQMKYVDASSRNVKMVICSRAEITTILKSTSNYLNS</sequence>
<comment type="caution">
    <text evidence="1">The sequence shown here is derived from an EMBL/GenBank/DDBJ whole genome shotgun (WGS) entry which is preliminary data.</text>
</comment>
<proteinExistence type="predicted"/>
<accession>A0A8X6QF93</accession>
<reference evidence="1" key="1">
    <citation type="submission" date="2020-08" db="EMBL/GenBank/DDBJ databases">
        <title>Multicomponent nature underlies the extraordinary mechanical properties of spider dragline silk.</title>
        <authorList>
            <person name="Kono N."/>
            <person name="Nakamura H."/>
            <person name="Mori M."/>
            <person name="Yoshida Y."/>
            <person name="Ohtoshi R."/>
            <person name="Malay A.D."/>
            <person name="Moran D.A.P."/>
            <person name="Tomita M."/>
            <person name="Numata K."/>
            <person name="Arakawa K."/>
        </authorList>
    </citation>
    <scope>NUCLEOTIDE SEQUENCE</scope>
</reference>
<gene>
    <name evidence="1" type="ORF">NPIL_114051</name>
</gene>
<organism evidence="1 2">
    <name type="scientific">Nephila pilipes</name>
    <name type="common">Giant wood spider</name>
    <name type="synonym">Nephila maculata</name>
    <dbReference type="NCBI Taxonomy" id="299642"/>
    <lineage>
        <taxon>Eukaryota</taxon>
        <taxon>Metazoa</taxon>
        <taxon>Ecdysozoa</taxon>
        <taxon>Arthropoda</taxon>
        <taxon>Chelicerata</taxon>
        <taxon>Arachnida</taxon>
        <taxon>Araneae</taxon>
        <taxon>Araneomorphae</taxon>
        <taxon>Entelegynae</taxon>
        <taxon>Araneoidea</taxon>
        <taxon>Nephilidae</taxon>
        <taxon>Nephila</taxon>
    </lineage>
</organism>
<dbReference type="Proteomes" id="UP000887013">
    <property type="component" value="Unassembled WGS sequence"/>
</dbReference>
<evidence type="ECO:0000313" key="1">
    <source>
        <dbReference type="EMBL" id="GFU18937.1"/>
    </source>
</evidence>
<protein>
    <submittedName>
        <fullName evidence="1">Uncharacterized protein</fullName>
    </submittedName>
</protein>